<comment type="subcellular location">
    <subcellularLocation>
        <location evidence="4">Cytoplasm</location>
    </subcellularLocation>
</comment>
<comment type="catalytic activity">
    <reaction evidence="4">
        <text>3-amino-2-oxopropyl phosphate + 1-deoxy-D-xylulose 5-phosphate = pyridoxine 5'-phosphate + phosphate + 2 H2O + H(+)</text>
        <dbReference type="Rhea" id="RHEA:15265"/>
        <dbReference type="ChEBI" id="CHEBI:15377"/>
        <dbReference type="ChEBI" id="CHEBI:15378"/>
        <dbReference type="ChEBI" id="CHEBI:43474"/>
        <dbReference type="ChEBI" id="CHEBI:57279"/>
        <dbReference type="ChEBI" id="CHEBI:57792"/>
        <dbReference type="ChEBI" id="CHEBI:58589"/>
        <dbReference type="EC" id="2.6.99.2"/>
    </reaction>
</comment>
<evidence type="ECO:0000256" key="1">
    <source>
        <dbReference type="ARBA" id="ARBA00022490"/>
    </source>
</evidence>
<dbReference type="EMBL" id="JBHRTI010000003">
    <property type="protein sequence ID" value="MFC3146486.1"/>
    <property type="molecule type" value="Genomic_DNA"/>
</dbReference>
<evidence type="ECO:0000256" key="2">
    <source>
        <dbReference type="ARBA" id="ARBA00022679"/>
    </source>
</evidence>
<dbReference type="InterPro" id="IPR004569">
    <property type="entry name" value="PyrdxlP_synth_PdxJ"/>
</dbReference>
<comment type="similarity">
    <text evidence="4">Belongs to the PNP synthase family.</text>
</comment>
<organism evidence="5 6">
    <name type="scientific">Piscinibacterium candidicorallinum</name>
    <dbReference type="NCBI Taxonomy" id="1793872"/>
    <lineage>
        <taxon>Bacteria</taxon>
        <taxon>Pseudomonadati</taxon>
        <taxon>Pseudomonadota</taxon>
        <taxon>Betaproteobacteria</taxon>
        <taxon>Burkholderiales</taxon>
        <taxon>Piscinibacterium</taxon>
    </lineage>
</organism>
<comment type="subunit">
    <text evidence="4">Homooctamer; tetramer of dimers.</text>
</comment>
<feature type="active site" description="Proton acceptor" evidence="4">
    <location>
        <position position="43"/>
    </location>
</feature>
<comment type="caution">
    <text evidence="4">Lacks conserved residue(s) required for the propagation of feature annotation.</text>
</comment>
<comment type="function">
    <text evidence="4">Catalyzes the complicated ring closure reaction between the two acyclic compounds 1-deoxy-D-xylulose-5-phosphate (DXP) and 3-amino-2-oxopropyl phosphate (1-amino-acetone-3-phosphate or AAP) to form pyridoxine 5'-phosphate (PNP) and inorganic phosphate.</text>
</comment>
<evidence type="ECO:0000313" key="6">
    <source>
        <dbReference type="Proteomes" id="UP001595556"/>
    </source>
</evidence>
<evidence type="ECO:0000313" key="5">
    <source>
        <dbReference type="EMBL" id="MFC3146486.1"/>
    </source>
</evidence>
<dbReference type="Proteomes" id="UP001595556">
    <property type="component" value="Unassembled WGS sequence"/>
</dbReference>
<keyword evidence="3 4" id="KW-0664">Pyridoxine biosynthesis</keyword>
<dbReference type="Pfam" id="PF03740">
    <property type="entry name" value="PdxJ"/>
    <property type="match status" value="1"/>
</dbReference>
<dbReference type="NCBIfam" id="NF003626">
    <property type="entry name" value="PRK05265.1-4"/>
    <property type="match status" value="1"/>
</dbReference>
<feature type="active site" description="Proton donor" evidence="4">
    <location>
        <position position="199"/>
    </location>
</feature>
<dbReference type="SUPFAM" id="SSF63892">
    <property type="entry name" value="Pyridoxine 5'-phosphate synthase"/>
    <property type="match status" value="1"/>
</dbReference>
<comment type="caution">
    <text evidence="5">The sequence shown here is derived from an EMBL/GenBank/DDBJ whole genome shotgun (WGS) entry which is preliminary data.</text>
</comment>
<feature type="binding site" evidence="4">
    <location>
        <position position="108"/>
    </location>
    <ligand>
        <name>1-deoxy-D-xylulose 5-phosphate</name>
        <dbReference type="ChEBI" id="CHEBI:57792"/>
    </ligand>
</feature>
<comment type="pathway">
    <text evidence="4">Cofactor biosynthesis; pyridoxine 5'-phosphate biosynthesis; pyridoxine 5'-phosphate from D-erythrose 4-phosphate: step 5/5.</text>
</comment>
<dbReference type="HAMAP" id="MF_00279">
    <property type="entry name" value="PdxJ"/>
    <property type="match status" value="1"/>
</dbReference>
<dbReference type="InterPro" id="IPR013785">
    <property type="entry name" value="Aldolase_TIM"/>
</dbReference>
<feature type="binding site" evidence="4">
    <location>
        <position position="18"/>
    </location>
    <ligand>
        <name>3-amino-2-oxopropyl phosphate</name>
        <dbReference type="ChEBI" id="CHEBI:57279"/>
    </ligand>
</feature>
<feature type="site" description="Transition state stabilizer" evidence="4">
    <location>
        <position position="159"/>
    </location>
</feature>
<dbReference type="InterPro" id="IPR036130">
    <property type="entry name" value="Pyridoxine-5'_phos_synth"/>
</dbReference>
<reference evidence="6" key="1">
    <citation type="journal article" date="2019" name="Int. J. Syst. Evol. Microbiol.">
        <title>The Global Catalogue of Microorganisms (GCM) 10K type strain sequencing project: providing services to taxonomists for standard genome sequencing and annotation.</title>
        <authorList>
            <consortium name="The Broad Institute Genomics Platform"/>
            <consortium name="The Broad Institute Genome Sequencing Center for Infectious Disease"/>
            <person name="Wu L."/>
            <person name="Ma J."/>
        </authorList>
    </citation>
    <scope>NUCLEOTIDE SEQUENCE [LARGE SCALE GENOMIC DNA]</scope>
    <source>
        <strain evidence="6">KCTC 52168</strain>
    </source>
</reference>
<protein>
    <recommendedName>
        <fullName evidence="4">Pyridoxine 5'-phosphate synthase</fullName>
        <shortName evidence="4">PNP synthase</shortName>
        <ecNumber evidence="4">2.6.99.2</ecNumber>
    </recommendedName>
</protein>
<feature type="binding site" evidence="4">
    <location>
        <position position="45"/>
    </location>
    <ligand>
        <name>1-deoxy-D-xylulose 5-phosphate</name>
        <dbReference type="ChEBI" id="CHEBI:57792"/>
    </ligand>
</feature>
<sequence length="248" mass="26467">MAKLSVNLNRIALLRNSRGIGIPDLAHFARLALAAGAAGLTVHPRPDQRHITVDDVTLLTALIAEQPGIEFNIEGNPFTSGPAAFMPLVARARPHQCTLVPDADNQVTSDHGWNLRADAERLAPIVATLKGQGARVSLFMDPDPAQFALVRELGADRVELYTKPWADAFGTPEQPAVLAQYRESVEAARSLGLGVNIGHDLNLHNLPAFIAGLPPVDEASIGHALTADALELGYVPAVKAYIRALRPA</sequence>
<dbReference type="GO" id="GO:0033856">
    <property type="term" value="F:pyridoxine 5'-phosphate synthase activity"/>
    <property type="evidence" value="ECO:0007669"/>
    <property type="project" value="UniProtKB-EC"/>
</dbReference>
<dbReference type="Gene3D" id="3.20.20.70">
    <property type="entry name" value="Aldolase class I"/>
    <property type="match status" value="1"/>
</dbReference>
<accession>A0ABV7H4F0</accession>
<keyword evidence="1 4" id="KW-0963">Cytoplasm</keyword>
<proteinExistence type="inferred from homology"/>
<feature type="binding site" evidence="4">
    <location>
        <position position="7"/>
    </location>
    <ligand>
        <name>3-amino-2-oxopropyl phosphate</name>
        <dbReference type="ChEBI" id="CHEBI:57279"/>
    </ligand>
</feature>
<gene>
    <name evidence="4" type="primary">pdxJ</name>
    <name evidence="5" type="ORF">ACFOEN_02385</name>
</gene>
<keyword evidence="2 4" id="KW-0808">Transferase</keyword>
<feature type="binding site" evidence="4">
    <location>
        <position position="200"/>
    </location>
    <ligand>
        <name>3-amino-2-oxopropyl phosphate</name>
        <dbReference type="ChEBI" id="CHEBI:57279"/>
    </ligand>
</feature>
<dbReference type="PANTHER" id="PTHR30456">
    <property type="entry name" value="PYRIDOXINE 5'-PHOSPHATE SYNTHASE"/>
    <property type="match status" value="1"/>
</dbReference>
<keyword evidence="6" id="KW-1185">Reference proteome</keyword>
<evidence type="ECO:0000256" key="4">
    <source>
        <dbReference type="HAMAP-Rule" id="MF_00279"/>
    </source>
</evidence>
<feature type="binding site" evidence="4">
    <location>
        <position position="50"/>
    </location>
    <ligand>
        <name>1-deoxy-D-xylulose 5-phosphate</name>
        <dbReference type="ChEBI" id="CHEBI:57792"/>
    </ligand>
</feature>
<evidence type="ECO:0000256" key="3">
    <source>
        <dbReference type="ARBA" id="ARBA00023096"/>
    </source>
</evidence>
<feature type="binding site" evidence="4">
    <location>
        <begin position="222"/>
        <end position="223"/>
    </location>
    <ligand>
        <name>3-amino-2-oxopropyl phosphate</name>
        <dbReference type="ChEBI" id="CHEBI:57279"/>
    </ligand>
</feature>
<feature type="active site" description="Proton acceptor" evidence="4">
    <location>
        <position position="74"/>
    </location>
</feature>
<dbReference type="EC" id="2.6.99.2" evidence="4"/>
<dbReference type="PANTHER" id="PTHR30456:SF0">
    <property type="entry name" value="PYRIDOXINE 5'-PHOSPHATE SYNTHASE"/>
    <property type="match status" value="1"/>
</dbReference>
<name>A0ABV7H4F0_9BURK</name>
<dbReference type="RefSeq" id="WP_377300747.1">
    <property type="nucleotide sequence ID" value="NZ_CP180191.1"/>
</dbReference>